<feature type="chain" id="PRO_5047012733" description="Flagellar L-ring protein" evidence="11">
    <location>
        <begin position="19"/>
        <end position="223"/>
    </location>
</feature>
<dbReference type="InterPro" id="IPR000527">
    <property type="entry name" value="Flag_Lring"/>
</dbReference>
<dbReference type="Proteomes" id="UP000613113">
    <property type="component" value="Unassembled WGS sequence"/>
</dbReference>
<dbReference type="Pfam" id="PF02107">
    <property type="entry name" value="FlgH"/>
    <property type="match status" value="1"/>
</dbReference>
<evidence type="ECO:0000256" key="1">
    <source>
        <dbReference type="ARBA" id="ARBA00002591"/>
    </source>
</evidence>
<accession>A0ABR6YQB9</accession>
<evidence type="ECO:0000256" key="10">
    <source>
        <dbReference type="SAM" id="MobiDB-lite"/>
    </source>
</evidence>
<evidence type="ECO:0000256" key="3">
    <source>
        <dbReference type="ARBA" id="ARBA00006929"/>
    </source>
</evidence>
<feature type="region of interest" description="Disordered" evidence="10">
    <location>
        <begin position="108"/>
        <end position="127"/>
    </location>
</feature>
<comment type="subunit">
    <text evidence="4 9">The basal body constitutes a major portion of the flagellar organelle and consists of four rings (L,P,S, and M) mounted on a central rod.</text>
</comment>
<dbReference type="PANTHER" id="PTHR34933">
    <property type="entry name" value="FLAGELLAR L-RING PROTEIN"/>
    <property type="match status" value="1"/>
</dbReference>
<evidence type="ECO:0000256" key="7">
    <source>
        <dbReference type="ARBA" id="ARBA00023143"/>
    </source>
</evidence>
<dbReference type="PROSITE" id="PS51257">
    <property type="entry name" value="PROKAR_LIPOPROTEIN"/>
    <property type="match status" value="1"/>
</dbReference>
<reference evidence="12 13" key="1">
    <citation type="submission" date="2020-08" db="EMBL/GenBank/DDBJ databases">
        <title>Novel species isolated from subtropical streams in China.</title>
        <authorList>
            <person name="Lu H."/>
        </authorList>
    </citation>
    <scope>NUCLEOTIDE SEQUENCE [LARGE SCALE GENOMIC DNA]</scope>
    <source>
        <strain evidence="12 13">FT31W</strain>
    </source>
</reference>
<dbReference type="PANTHER" id="PTHR34933:SF3">
    <property type="entry name" value="FLAGELLAR L-RING PROTEIN"/>
    <property type="match status" value="1"/>
</dbReference>
<keyword evidence="8 9" id="KW-0998">Cell outer membrane</keyword>
<sequence>MKIAALLCGVGVAILGLAGCAVTPPPIVHQPTSLPAQTAKPHKEINGAIFQSASYRPLYEDNKPRMVGDVLTISISEKTSAAKGSAASASKSSALSLSGPKFLGLPSAGTGQGSLTSSGSSKFDEKGAETASNSFTGTIAVTVIDVLPNGNLLVSGEKQLAFDKGAEFVRFSGVVNPQTIATGNVVPSTQVADARFEYRSTTRVDKAEINSMLTRFFLSFLPM</sequence>
<evidence type="ECO:0000313" key="13">
    <source>
        <dbReference type="Proteomes" id="UP000613113"/>
    </source>
</evidence>
<evidence type="ECO:0000256" key="8">
    <source>
        <dbReference type="ARBA" id="ARBA00023237"/>
    </source>
</evidence>
<comment type="function">
    <text evidence="1 9">Assembles around the rod to form the L-ring and probably protects the motor/basal body from shearing forces during rotation.</text>
</comment>
<evidence type="ECO:0000256" key="11">
    <source>
        <dbReference type="SAM" id="SignalP"/>
    </source>
</evidence>
<evidence type="ECO:0000256" key="4">
    <source>
        <dbReference type="ARBA" id="ARBA00011439"/>
    </source>
</evidence>
<keyword evidence="5 9" id="KW-0732">Signal</keyword>
<feature type="signal peptide" evidence="11">
    <location>
        <begin position="1"/>
        <end position="18"/>
    </location>
</feature>
<dbReference type="HAMAP" id="MF_00415">
    <property type="entry name" value="FlgH"/>
    <property type="match status" value="1"/>
</dbReference>
<proteinExistence type="inferred from homology"/>
<comment type="caution">
    <text evidence="12">The sequence shown here is derived from an EMBL/GenBank/DDBJ whole genome shotgun (WGS) entry which is preliminary data.</text>
</comment>
<keyword evidence="6 9" id="KW-0472">Membrane</keyword>
<keyword evidence="9" id="KW-0449">Lipoprotein</keyword>
<evidence type="ECO:0000256" key="5">
    <source>
        <dbReference type="ARBA" id="ARBA00022729"/>
    </source>
</evidence>
<feature type="compositionally biased region" description="Low complexity" evidence="10">
    <location>
        <begin position="108"/>
        <end position="121"/>
    </location>
</feature>
<organism evidence="12 13">
    <name type="scientific">Undibacterium griseum</name>
    <dbReference type="NCBI Taxonomy" id="2762295"/>
    <lineage>
        <taxon>Bacteria</taxon>
        <taxon>Pseudomonadati</taxon>
        <taxon>Pseudomonadota</taxon>
        <taxon>Betaproteobacteria</taxon>
        <taxon>Burkholderiales</taxon>
        <taxon>Oxalobacteraceae</taxon>
        <taxon>Undibacterium</taxon>
    </lineage>
</organism>
<keyword evidence="13" id="KW-1185">Reference proteome</keyword>
<evidence type="ECO:0000313" key="12">
    <source>
        <dbReference type="EMBL" id="MBC3886111.1"/>
    </source>
</evidence>
<keyword evidence="12" id="KW-0282">Flagellum</keyword>
<keyword evidence="7 9" id="KW-0975">Bacterial flagellum</keyword>
<keyword evidence="12" id="KW-0966">Cell projection</keyword>
<dbReference type="EMBL" id="JACOGC010000005">
    <property type="protein sequence ID" value="MBC3886111.1"/>
    <property type="molecule type" value="Genomic_DNA"/>
</dbReference>
<evidence type="ECO:0000256" key="6">
    <source>
        <dbReference type="ARBA" id="ARBA00023136"/>
    </source>
</evidence>
<keyword evidence="12" id="KW-0969">Cilium</keyword>
<dbReference type="PRINTS" id="PR01008">
    <property type="entry name" value="FLGLRINGFLGH"/>
</dbReference>
<evidence type="ECO:0000256" key="9">
    <source>
        <dbReference type="HAMAP-Rule" id="MF_00415"/>
    </source>
</evidence>
<gene>
    <name evidence="9" type="primary">flgH</name>
    <name evidence="12" type="ORF">H8K27_13305</name>
</gene>
<dbReference type="RefSeq" id="WP_186863660.1">
    <property type="nucleotide sequence ID" value="NZ_JACOGC010000005.1"/>
</dbReference>
<name>A0ABR6YQB9_9BURK</name>
<evidence type="ECO:0000256" key="2">
    <source>
        <dbReference type="ARBA" id="ARBA00004370"/>
    </source>
</evidence>
<comment type="similarity">
    <text evidence="3 9">Belongs to the FlgH family.</text>
</comment>
<protein>
    <recommendedName>
        <fullName evidence="9">Flagellar L-ring protein</fullName>
    </recommendedName>
    <alternativeName>
        <fullName evidence="9">Basal body L-ring protein</fullName>
    </alternativeName>
</protein>
<comment type="subcellular location">
    <subcellularLocation>
        <location evidence="9">Cell outer membrane</location>
        <topology evidence="9">Lipid-anchor</topology>
    </subcellularLocation>
    <subcellularLocation>
        <location evidence="9">Bacterial flagellum basal body</location>
    </subcellularLocation>
    <subcellularLocation>
        <location evidence="2">Membrane</location>
    </subcellularLocation>
</comment>